<feature type="region of interest" description="Disordered" evidence="1">
    <location>
        <begin position="1"/>
        <end position="22"/>
    </location>
</feature>
<gene>
    <name evidence="3" type="ORF">ACFFPI_06765</name>
</gene>
<keyword evidence="2" id="KW-0812">Transmembrane</keyword>
<keyword evidence="2" id="KW-1133">Transmembrane helix</keyword>
<dbReference type="Proteomes" id="UP001589536">
    <property type="component" value="Unassembled WGS sequence"/>
</dbReference>
<keyword evidence="2" id="KW-0472">Membrane</keyword>
<evidence type="ECO:0000313" key="4">
    <source>
        <dbReference type="Proteomes" id="UP001589536"/>
    </source>
</evidence>
<name>A0ABV5UNX5_9MICC</name>
<feature type="compositionally biased region" description="Basic residues" evidence="1">
    <location>
        <begin position="8"/>
        <end position="20"/>
    </location>
</feature>
<protein>
    <recommendedName>
        <fullName evidence="5">PBP domain-containing protein</fullName>
    </recommendedName>
</protein>
<organism evidence="3 4">
    <name type="scientific">Arthrobacter methylotrophus</name>
    <dbReference type="NCBI Taxonomy" id="121291"/>
    <lineage>
        <taxon>Bacteria</taxon>
        <taxon>Bacillati</taxon>
        <taxon>Actinomycetota</taxon>
        <taxon>Actinomycetes</taxon>
        <taxon>Micrococcales</taxon>
        <taxon>Micrococcaceae</taxon>
        <taxon>Arthrobacter</taxon>
    </lineage>
</organism>
<dbReference type="Gene3D" id="3.40.190.10">
    <property type="entry name" value="Periplasmic binding protein-like II"/>
    <property type="match status" value="2"/>
</dbReference>
<feature type="transmembrane region" description="Helical" evidence="2">
    <location>
        <begin position="901"/>
        <end position="921"/>
    </location>
</feature>
<evidence type="ECO:0000256" key="1">
    <source>
        <dbReference type="SAM" id="MobiDB-lite"/>
    </source>
</evidence>
<proteinExistence type="predicted"/>
<accession>A0ABV5UNX5</accession>
<evidence type="ECO:0008006" key="5">
    <source>
        <dbReference type="Google" id="ProtNLM"/>
    </source>
</evidence>
<dbReference type="RefSeq" id="WP_345052228.1">
    <property type="nucleotide sequence ID" value="NZ_BAABED010000001.1"/>
</dbReference>
<dbReference type="EMBL" id="JBHMBH010000018">
    <property type="protein sequence ID" value="MFB9713853.1"/>
    <property type="molecule type" value="Genomic_DNA"/>
</dbReference>
<comment type="caution">
    <text evidence="3">The sequence shown here is derived from an EMBL/GenBank/DDBJ whole genome shotgun (WGS) entry which is preliminary data.</text>
</comment>
<keyword evidence="4" id="KW-1185">Reference proteome</keyword>
<reference evidence="3 4" key="1">
    <citation type="submission" date="2024-09" db="EMBL/GenBank/DDBJ databases">
        <authorList>
            <person name="Sun Q."/>
            <person name="Mori K."/>
        </authorList>
    </citation>
    <scope>NUCLEOTIDE SEQUENCE [LARGE SCALE GENOMIC DNA]</scope>
    <source>
        <strain evidence="3 4">JCM 13519</strain>
    </source>
</reference>
<feature type="region of interest" description="Disordered" evidence="1">
    <location>
        <begin position="75"/>
        <end position="96"/>
    </location>
</feature>
<evidence type="ECO:0000256" key="2">
    <source>
        <dbReference type="SAM" id="Phobius"/>
    </source>
</evidence>
<feature type="region of interest" description="Disordered" evidence="1">
    <location>
        <begin position="830"/>
        <end position="852"/>
    </location>
</feature>
<sequence length="926" mass="96191">MPLPWNTRRVHTGTRQRRAGRWASPLAATAAMGALLLLSLPPGSAAPAVPGTDWGPAGSMVSDTAATVAWDNTNNAPDSTVPRGAQQQLPHTAGKSYNDVDKRLRDAAAAAFGPGNGRTGLSLTVSQTRNLQNQSVTVSFSGADPAAGANGASTSYLQVFQCWGKPGADNKPDPAATEPDPATCQFGATGLDGDISNTAHQRSLLNDPLVRGGDWEAADPVSPTMNLPAPFKAVTGEQTRIADGFNLSEYRNPFFNRTTTNEFSRFLSSEQGSGSRTFEVQSGAEASGLGCGHRPDAPSVAKCWLVAVPRTAAMDAILPAGPLAPSLWAMRLQVPLQFQDVAAVCPTDQAATLSVGSEALSAAMKSWIPAVCDTKKFTLGFSPLADLQARTQLQQPDTLAFITRPAPANVNALYVPTALAGVVIAMTIDNACTASFTPYTLADCGYRDKAEWEADKARSAGLVRDLKLNARLLAKLLTQSYVQHTAPAAAADAPFTKPGSTSYGQPMTYSIQNDPEFRSLNPKGLGSSGNVSPPVVEGLRSDAAAAVWDWLLNDKDARAFLNGCPDPSGMTINPFYSTRSYGECQEQATTLDQLAGRKISETKTPDGFTYAPVSYPSEGAAYPQVYWAQGQAIRNGDGTIDQPALTVGDQYARVQDMAAAAQNTVRAQPAATTAWCADCSPPAYKSVPRQEYGSRSILSITDAASAAKFQLPTAQLCNVSGAQCIGATTASMQAAAAQFESTEVPGVARPAAAPDYAKAYPLTLPIYGAVNLASVSQTQAATFARLFSYISTEGQKPGFSSGMLPPGYAPLTPPLLQLAATGIQKLQSVSGPQQTEPATTQLLPVESGTSGNVSSTMPVTAGSISATTDAVPAAAPAAGPAPAAAIVPGRTASTSSAWPQYTLAIGLAAALASAAAAPLLARGRRK</sequence>
<evidence type="ECO:0000313" key="3">
    <source>
        <dbReference type="EMBL" id="MFB9713853.1"/>
    </source>
</evidence>